<evidence type="ECO:0000313" key="2">
    <source>
        <dbReference type="EMBL" id="EOL45837.1"/>
    </source>
</evidence>
<dbReference type="OrthoDB" id="2191899at2"/>
<organism evidence="2 3">
    <name type="scientific">Enterococcus caccae ATCC BAA-1240</name>
    <dbReference type="NCBI Taxonomy" id="1158612"/>
    <lineage>
        <taxon>Bacteria</taxon>
        <taxon>Bacillati</taxon>
        <taxon>Bacillota</taxon>
        <taxon>Bacilli</taxon>
        <taxon>Lactobacillales</taxon>
        <taxon>Enterococcaceae</taxon>
        <taxon>Enterococcus</taxon>
    </lineage>
</organism>
<comment type="caution">
    <text evidence="2">The sequence shown here is derived from an EMBL/GenBank/DDBJ whole genome shotgun (WGS) entry which is preliminary data.</text>
</comment>
<gene>
    <name evidence="2" type="ORF">UC7_01634</name>
</gene>
<keyword evidence="1" id="KW-0732">Signal</keyword>
<protein>
    <recommendedName>
        <fullName evidence="4">DUF5626 domain-containing protein</fullName>
    </recommendedName>
</protein>
<feature type="chain" id="PRO_5004362900" description="DUF5626 domain-containing protein" evidence="1">
    <location>
        <begin position="26"/>
        <end position="159"/>
    </location>
</feature>
<name>R3WEF3_9ENTE</name>
<keyword evidence="3" id="KW-1185">Reference proteome</keyword>
<sequence length="159" mass="17528">MKKKFAVIITLIFGVLSLSGTSGYAKEDVTTQRFSFQPYFASVSNSKLIKSFESADFLILKLPVISGYHVNYHFKIRTSALYNENFLVKHVSPDGQCVLSEEVVAGNFSKGFFGSTAGSSDYGTDYLVARVTNLAPTPVGYTIDYNYKLSKDPTDFVGL</sequence>
<dbReference type="EMBL" id="AJAU01000017">
    <property type="protein sequence ID" value="EOL45837.1"/>
    <property type="molecule type" value="Genomic_DNA"/>
</dbReference>
<dbReference type="RefSeq" id="WP_010771761.1">
    <property type="nucleotide sequence ID" value="NZ_KB946333.1"/>
</dbReference>
<evidence type="ECO:0008006" key="4">
    <source>
        <dbReference type="Google" id="ProtNLM"/>
    </source>
</evidence>
<dbReference type="Proteomes" id="UP000013840">
    <property type="component" value="Unassembled WGS sequence"/>
</dbReference>
<dbReference type="STRING" id="317735.RU98_GL002146"/>
<dbReference type="AlphaFoldDB" id="R3WEF3"/>
<reference evidence="2 3" key="1">
    <citation type="submission" date="2013-02" db="EMBL/GenBank/DDBJ databases">
        <title>The Genome Sequence of Enterococcus caccae BAA-1240.</title>
        <authorList>
            <consortium name="The Broad Institute Genome Sequencing Platform"/>
            <consortium name="The Broad Institute Genome Sequencing Center for Infectious Disease"/>
            <person name="Earl A.M."/>
            <person name="Gilmore M.S."/>
            <person name="Lebreton F."/>
            <person name="Walker B."/>
            <person name="Young S.K."/>
            <person name="Zeng Q."/>
            <person name="Gargeya S."/>
            <person name="Fitzgerald M."/>
            <person name="Haas B."/>
            <person name="Abouelleil A."/>
            <person name="Alvarado L."/>
            <person name="Arachchi H.M."/>
            <person name="Berlin A.M."/>
            <person name="Chapman S.B."/>
            <person name="Dewar J."/>
            <person name="Goldberg J."/>
            <person name="Griggs A."/>
            <person name="Gujja S."/>
            <person name="Hansen M."/>
            <person name="Howarth C."/>
            <person name="Imamovic A."/>
            <person name="Larimer J."/>
            <person name="McCowan C."/>
            <person name="Murphy C."/>
            <person name="Neiman D."/>
            <person name="Pearson M."/>
            <person name="Priest M."/>
            <person name="Roberts A."/>
            <person name="Saif S."/>
            <person name="Shea T."/>
            <person name="Sisk P."/>
            <person name="Sykes S."/>
            <person name="Wortman J."/>
            <person name="Nusbaum C."/>
            <person name="Birren B."/>
        </authorList>
    </citation>
    <scope>NUCLEOTIDE SEQUENCE [LARGE SCALE GENOMIC DNA]</scope>
    <source>
        <strain evidence="2 3">ATCC BAA-1240</strain>
    </source>
</reference>
<feature type="signal peptide" evidence="1">
    <location>
        <begin position="1"/>
        <end position="25"/>
    </location>
</feature>
<evidence type="ECO:0000256" key="1">
    <source>
        <dbReference type="SAM" id="SignalP"/>
    </source>
</evidence>
<proteinExistence type="predicted"/>
<dbReference type="PATRIC" id="fig|1158612.3.peg.1619"/>
<accession>R3WEF3</accession>
<evidence type="ECO:0000313" key="3">
    <source>
        <dbReference type="Proteomes" id="UP000013840"/>
    </source>
</evidence>